<organism evidence="2 3">
    <name type="scientific">Vespula germanica</name>
    <name type="common">German yellow jacket</name>
    <name type="synonym">Paravespula germanica</name>
    <dbReference type="NCBI Taxonomy" id="30212"/>
    <lineage>
        <taxon>Eukaryota</taxon>
        <taxon>Metazoa</taxon>
        <taxon>Ecdysozoa</taxon>
        <taxon>Arthropoda</taxon>
        <taxon>Hexapoda</taxon>
        <taxon>Insecta</taxon>
        <taxon>Pterygota</taxon>
        <taxon>Neoptera</taxon>
        <taxon>Endopterygota</taxon>
        <taxon>Hymenoptera</taxon>
        <taxon>Apocrita</taxon>
        <taxon>Aculeata</taxon>
        <taxon>Vespoidea</taxon>
        <taxon>Vespidae</taxon>
        <taxon>Vespinae</taxon>
        <taxon>Vespula</taxon>
    </lineage>
</organism>
<keyword evidence="3" id="KW-1185">Reference proteome</keyword>
<gene>
    <name evidence="2" type="ORF">HZH68_014526</name>
</gene>
<evidence type="ECO:0000256" key="1">
    <source>
        <dbReference type="SAM" id="Phobius"/>
    </source>
</evidence>
<protein>
    <submittedName>
        <fullName evidence="2">Uncharacterized protein</fullName>
    </submittedName>
</protein>
<proteinExistence type="predicted"/>
<comment type="caution">
    <text evidence="2">The sequence shown here is derived from an EMBL/GenBank/DDBJ whole genome shotgun (WGS) entry which is preliminary data.</text>
</comment>
<sequence>MFIVFIRIQIFFFLFGSLAVLIIAQDVNTASFFPTKGGNDSGLELAAKIIDSTSFHPDATQAPSSLIPQQLLPQSYYLPALQPPIVHHRSESLPYAYEYPNVAYPIVQNVEQAIAPTSKQLVIVSFIGLLLLLAIIQNTLASAKRKDTMVDVLPSKRKRDVHAIYDFNSVTPEEEKEEEQIVLNDDARVRCIQKTICLENQKLFQDLGLIGKILAKYLTRNVEKSVKSSSGWDRLVEDAGSAGLRGEDCDLLYRDCDNPIVFLSPTKEKKVASKEVTSTSSE</sequence>
<evidence type="ECO:0000313" key="2">
    <source>
        <dbReference type="EMBL" id="KAF7383769.1"/>
    </source>
</evidence>
<dbReference type="EMBL" id="JACSDZ010000018">
    <property type="protein sequence ID" value="KAF7383769.1"/>
    <property type="molecule type" value="Genomic_DNA"/>
</dbReference>
<reference evidence="2" key="1">
    <citation type="journal article" date="2020" name="G3 (Bethesda)">
        <title>High-Quality Assemblies for Three Invasive Social Wasps from the &lt;i&gt;Vespula&lt;/i&gt; Genus.</title>
        <authorList>
            <person name="Harrop T.W.R."/>
            <person name="Guhlin J."/>
            <person name="McLaughlin G.M."/>
            <person name="Permina E."/>
            <person name="Stockwell P."/>
            <person name="Gilligan J."/>
            <person name="Le Lec M.F."/>
            <person name="Gruber M.A.M."/>
            <person name="Quinn O."/>
            <person name="Lovegrove M."/>
            <person name="Duncan E.J."/>
            <person name="Remnant E.J."/>
            <person name="Van Eeckhoven J."/>
            <person name="Graham B."/>
            <person name="Knapp R.A."/>
            <person name="Langford K.W."/>
            <person name="Kronenberg Z."/>
            <person name="Press M.O."/>
            <person name="Eacker S.M."/>
            <person name="Wilson-Rankin E.E."/>
            <person name="Purcell J."/>
            <person name="Lester P.J."/>
            <person name="Dearden P.K."/>
        </authorList>
    </citation>
    <scope>NUCLEOTIDE SEQUENCE</scope>
    <source>
        <strain evidence="2">Linc-1</strain>
    </source>
</reference>
<dbReference type="AlphaFoldDB" id="A0A834J8G6"/>
<keyword evidence="1" id="KW-1133">Transmembrane helix</keyword>
<keyword evidence="1" id="KW-0472">Membrane</keyword>
<evidence type="ECO:0000313" key="3">
    <source>
        <dbReference type="Proteomes" id="UP000617340"/>
    </source>
</evidence>
<name>A0A834J8G6_VESGE</name>
<accession>A0A834J8G6</accession>
<dbReference type="InterPro" id="IPR006631">
    <property type="entry name" value="DM4_12"/>
</dbReference>
<dbReference type="Pfam" id="PF07841">
    <property type="entry name" value="DM4_12"/>
    <property type="match status" value="1"/>
</dbReference>
<keyword evidence="1" id="KW-0812">Transmembrane</keyword>
<dbReference type="Proteomes" id="UP000617340">
    <property type="component" value="Unassembled WGS sequence"/>
</dbReference>
<feature type="transmembrane region" description="Helical" evidence="1">
    <location>
        <begin position="121"/>
        <end position="140"/>
    </location>
</feature>